<protein>
    <submittedName>
        <fullName evidence="2">Uncharacterized protein</fullName>
    </submittedName>
</protein>
<name>A0A6J5LNA8_9CAUD</name>
<dbReference type="EMBL" id="LR796249">
    <property type="protein sequence ID" value="CAB4131663.1"/>
    <property type="molecule type" value="Genomic_DNA"/>
</dbReference>
<dbReference type="EMBL" id="LR796294">
    <property type="protein sequence ID" value="CAB4135092.1"/>
    <property type="molecule type" value="Genomic_DNA"/>
</dbReference>
<organism evidence="2">
    <name type="scientific">uncultured Caudovirales phage</name>
    <dbReference type="NCBI Taxonomy" id="2100421"/>
    <lineage>
        <taxon>Viruses</taxon>
        <taxon>Duplodnaviria</taxon>
        <taxon>Heunggongvirae</taxon>
        <taxon>Uroviricota</taxon>
        <taxon>Caudoviricetes</taxon>
        <taxon>Peduoviridae</taxon>
        <taxon>Maltschvirus</taxon>
        <taxon>Maltschvirus maltsch</taxon>
    </lineage>
</organism>
<proteinExistence type="predicted"/>
<evidence type="ECO:0000313" key="1">
    <source>
        <dbReference type="EMBL" id="CAB4131663.1"/>
    </source>
</evidence>
<gene>
    <name evidence="1" type="ORF">UFOVP127_205</name>
    <name evidence="2" type="ORF">UFOVP276_68</name>
</gene>
<accession>A0A6J5LNA8</accession>
<reference evidence="2" key="1">
    <citation type="submission" date="2020-04" db="EMBL/GenBank/DDBJ databases">
        <authorList>
            <person name="Chiriac C."/>
            <person name="Salcher M."/>
            <person name="Ghai R."/>
            <person name="Kavagutti S V."/>
        </authorList>
    </citation>
    <scope>NUCLEOTIDE SEQUENCE</scope>
</reference>
<evidence type="ECO:0000313" key="2">
    <source>
        <dbReference type="EMBL" id="CAB4135092.1"/>
    </source>
</evidence>
<sequence>MADPKHSPAEFFCKFLISKKEYDTGTLMAILEDHQLASVSKRYLEELQEKMEPFPDPWVTVPNGDGENYQLTIDYLRKQNIYDLWFPTPAVNEAFKILGDPRLRENTEQLILSSMRFEEIVAKLNKYHVTSLTVDGVAAFQHYFWNRRLLSMAEWVAFMDNKPGSYNRITTVTASPDVQDMVVPWLSGMSGPPANINTGVVARRMRDVAFMKVLEIEKQPAGIVHSKMMKNYMDVITAAENEMRQSDVALKEVLQAFEKFRMKKTVGKVPSIEELAGVNYSQSGTGTDKMLVADAMLEEKDD</sequence>